<reference evidence="2 3" key="1">
    <citation type="submission" date="2017-04" db="EMBL/GenBank/DDBJ databases">
        <title>Comparative genome analysis of Subtercola boreus.</title>
        <authorList>
            <person name="Cho Y.-J."/>
            <person name="Cho A."/>
            <person name="Kim O.-S."/>
            <person name="Lee J.-I."/>
        </authorList>
    </citation>
    <scope>NUCLEOTIDE SEQUENCE [LARGE SCALE GENOMIC DNA]</scope>
    <source>
        <strain evidence="2 3">K300</strain>
    </source>
</reference>
<name>A0A3E0VA16_9MICO</name>
<keyword evidence="1" id="KW-0732">Signal</keyword>
<sequence>MRALFAVIGASAVLVTGAIAAAPVLLSATSSSSSPAPACPSADPVMIGAITVPSGPIAGYCQPELVNAAHIMNAALNLGLGPHTQAIGVMTAIGESGLVNLTYGDQAGVDSRGLFQQRDNGAWGTLSDRINPFTAATNFFAALTAIPGWADLAPTAAAHAVQVNADPNHYTAFFAAAQTIVTSLTP</sequence>
<gene>
    <name evidence="2" type="ORF">B7R54_19440</name>
</gene>
<keyword evidence="3" id="KW-1185">Reference proteome</keyword>
<dbReference type="Proteomes" id="UP000256486">
    <property type="component" value="Unassembled WGS sequence"/>
</dbReference>
<organism evidence="2 3">
    <name type="scientific">Subtercola boreus</name>
    <dbReference type="NCBI Taxonomy" id="120213"/>
    <lineage>
        <taxon>Bacteria</taxon>
        <taxon>Bacillati</taxon>
        <taxon>Actinomycetota</taxon>
        <taxon>Actinomycetes</taxon>
        <taxon>Micrococcales</taxon>
        <taxon>Microbacteriaceae</taxon>
        <taxon>Subtercola</taxon>
    </lineage>
</organism>
<evidence type="ECO:0000313" key="2">
    <source>
        <dbReference type="EMBL" id="RFA06539.1"/>
    </source>
</evidence>
<proteinExistence type="predicted"/>
<dbReference type="AlphaFoldDB" id="A0A3E0VA16"/>
<accession>A0A3E0VA16</accession>
<evidence type="ECO:0000313" key="3">
    <source>
        <dbReference type="Proteomes" id="UP000256486"/>
    </source>
</evidence>
<comment type="caution">
    <text evidence="2">The sequence shown here is derived from an EMBL/GenBank/DDBJ whole genome shotgun (WGS) entry which is preliminary data.</text>
</comment>
<dbReference type="EMBL" id="NBWZ01000002">
    <property type="protein sequence ID" value="RFA06539.1"/>
    <property type="molecule type" value="Genomic_DNA"/>
</dbReference>
<protein>
    <submittedName>
        <fullName evidence="2">Uncharacterized protein</fullName>
    </submittedName>
</protein>
<evidence type="ECO:0000256" key="1">
    <source>
        <dbReference type="SAM" id="SignalP"/>
    </source>
</evidence>
<feature type="chain" id="PRO_5017725864" evidence="1">
    <location>
        <begin position="22"/>
        <end position="186"/>
    </location>
</feature>
<feature type="signal peptide" evidence="1">
    <location>
        <begin position="1"/>
        <end position="21"/>
    </location>
</feature>